<organism evidence="4 5">
    <name type="scientific">Lentilactobacillus sunkii</name>
    <dbReference type="NCBI Taxonomy" id="481719"/>
    <lineage>
        <taxon>Bacteria</taxon>
        <taxon>Bacillati</taxon>
        <taxon>Bacillota</taxon>
        <taxon>Bacilli</taxon>
        <taxon>Lactobacillales</taxon>
        <taxon>Lactobacillaceae</taxon>
        <taxon>Lentilactobacillus</taxon>
    </lineage>
</organism>
<proteinExistence type="predicted"/>
<gene>
    <name evidence="4" type="ORF">LASUN_03710</name>
</gene>
<dbReference type="InterPro" id="IPR029050">
    <property type="entry name" value="Immunoprotect_excell_Ig-like"/>
</dbReference>
<dbReference type="Proteomes" id="UP000177010">
    <property type="component" value="Unassembled WGS sequence"/>
</dbReference>
<feature type="compositionally biased region" description="Low complexity" evidence="2">
    <location>
        <begin position="46"/>
        <end position="58"/>
    </location>
</feature>
<keyword evidence="1" id="KW-0732">Signal</keyword>
<protein>
    <submittedName>
        <fullName evidence="4">Telomeric repeat-binding factor 2</fullName>
    </submittedName>
</protein>
<comment type="caution">
    <text evidence="4">The sequence shown here is derived from an EMBL/GenBank/DDBJ whole genome shotgun (WGS) entry which is preliminary data.</text>
</comment>
<dbReference type="InterPro" id="IPR029051">
    <property type="entry name" value="DUF4352"/>
</dbReference>
<accession>A0A1E7XIH7</accession>
<dbReference type="RefSeq" id="WP_070367117.1">
    <property type="nucleotide sequence ID" value="NZ_JAZHVW010000021.1"/>
</dbReference>
<reference evidence="4 5" key="1">
    <citation type="submission" date="2016-09" db="EMBL/GenBank/DDBJ databases">
        <title>Genome Sequence of Lactobacillus sunkii Strain CG01.</title>
        <authorList>
            <person name="Poehlein A."/>
            <person name="Gabris C."/>
            <person name="Bengelsdorf F.R."/>
            <person name="Duerre P."/>
            <person name="Daniel R."/>
        </authorList>
    </citation>
    <scope>NUCLEOTIDE SEQUENCE [LARGE SCALE GENOMIC DNA]</scope>
    <source>
        <strain evidence="4 5">CG_D</strain>
    </source>
</reference>
<dbReference type="EMBL" id="MIQE01000004">
    <property type="protein sequence ID" value="OFA12848.1"/>
    <property type="molecule type" value="Genomic_DNA"/>
</dbReference>
<name>A0A1E7XIH7_9LACO</name>
<sequence>MNNNIQRPRKSWYKKWWVWVLIVFGLMIAGGALSGGEGDSADNKSDTSAATKSSSSNDSKLKDNYHVGSVANHKGYKFKVNKVTYYNGSDFDKPKNGNRYVICNVTIRNDTDKKQSYNPMDFQLNANGNSTNMMEILTNENYSQNTLDNGDLDPGASVTGNLIGQAKRDANLKLEYQPSVWNDETVKVSLY</sequence>
<evidence type="ECO:0000313" key="5">
    <source>
        <dbReference type="Proteomes" id="UP000177010"/>
    </source>
</evidence>
<feature type="domain" description="DUF4352" evidence="3">
    <location>
        <begin position="65"/>
        <end position="184"/>
    </location>
</feature>
<evidence type="ECO:0000313" key="4">
    <source>
        <dbReference type="EMBL" id="OFA12848.1"/>
    </source>
</evidence>
<evidence type="ECO:0000256" key="1">
    <source>
        <dbReference type="ARBA" id="ARBA00022729"/>
    </source>
</evidence>
<evidence type="ECO:0000259" key="3">
    <source>
        <dbReference type="Pfam" id="PF11611"/>
    </source>
</evidence>
<evidence type="ECO:0000256" key="2">
    <source>
        <dbReference type="SAM" id="MobiDB-lite"/>
    </source>
</evidence>
<dbReference type="Gene3D" id="2.60.40.1240">
    <property type="match status" value="1"/>
</dbReference>
<dbReference type="Pfam" id="PF11611">
    <property type="entry name" value="DUF4352"/>
    <property type="match status" value="1"/>
</dbReference>
<dbReference type="AlphaFoldDB" id="A0A1E7XIH7"/>
<feature type="region of interest" description="Disordered" evidence="2">
    <location>
        <begin position="37"/>
        <end position="64"/>
    </location>
</feature>
<dbReference type="STRING" id="481719.LASUN_03710"/>